<feature type="domain" description="HDOD" evidence="1">
    <location>
        <begin position="21"/>
        <end position="208"/>
    </location>
</feature>
<sequence length="278" mass="30348">MDKLEIFKTIAAEVNRGDLVFPTSVDSSLRLQKALDDPDCHVDAAAKMIAADPLLSARTVALANSVAYNRSGNEVTNVRLAVNRLGFRTLKAMLASVIVRQLNSQVKDPALKAKAAQLWEHSAHVSSLAQVIAKQVTKVDPETAIFAGIVHEVGGFYLISRAEEFPGLLDGEPATWIEYGERLIGRGIMRRLGIPESVMQAVEALWHGVCAFPPESLGDTLILANDIAPVLSPLHNNEGDKIARFSRRINFEFEDGNFQDVMSDSEEQIDSLTAALML</sequence>
<dbReference type="Pfam" id="PF08668">
    <property type="entry name" value="HDOD"/>
    <property type="match status" value="1"/>
</dbReference>
<dbReference type="PANTHER" id="PTHR33525">
    <property type="match status" value="1"/>
</dbReference>
<reference evidence="2 3" key="1">
    <citation type="submission" date="2020-08" db="EMBL/GenBank/DDBJ databases">
        <title>Novel species isolated from subtropical streams in China.</title>
        <authorList>
            <person name="Lu H."/>
        </authorList>
    </citation>
    <scope>NUCLEOTIDE SEQUENCE [LARGE SCALE GENOMIC DNA]</scope>
    <source>
        <strain evidence="2 3">CY18W</strain>
    </source>
</reference>
<dbReference type="PANTHER" id="PTHR33525:SF3">
    <property type="entry name" value="RIBONUCLEASE Y"/>
    <property type="match status" value="1"/>
</dbReference>
<dbReference type="InterPro" id="IPR013976">
    <property type="entry name" value="HDOD"/>
</dbReference>
<dbReference type="Proteomes" id="UP000650424">
    <property type="component" value="Unassembled WGS sequence"/>
</dbReference>
<dbReference type="InterPro" id="IPR052340">
    <property type="entry name" value="RNase_Y/CdgJ"/>
</dbReference>
<dbReference type="PROSITE" id="PS51833">
    <property type="entry name" value="HDOD"/>
    <property type="match status" value="1"/>
</dbReference>
<evidence type="ECO:0000259" key="1">
    <source>
        <dbReference type="PROSITE" id="PS51833"/>
    </source>
</evidence>
<evidence type="ECO:0000313" key="3">
    <source>
        <dbReference type="Proteomes" id="UP000650424"/>
    </source>
</evidence>
<name>A0ABR6ZQZ4_9BURK</name>
<keyword evidence="3" id="KW-1185">Reference proteome</keyword>
<comment type="caution">
    <text evidence="2">The sequence shown here is derived from an EMBL/GenBank/DDBJ whole genome shotgun (WGS) entry which is preliminary data.</text>
</comment>
<evidence type="ECO:0000313" key="2">
    <source>
        <dbReference type="EMBL" id="MBC3918312.1"/>
    </source>
</evidence>
<gene>
    <name evidence="2" type="ORF">H8L32_12545</name>
</gene>
<organism evidence="2 3">
    <name type="scientific">Undibacterium hunanense</name>
    <dbReference type="NCBI Taxonomy" id="2762292"/>
    <lineage>
        <taxon>Bacteria</taxon>
        <taxon>Pseudomonadati</taxon>
        <taxon>Pseudomonadota</taxon>
        <taxon>Betaproteobacteria</taxon>
        <taxon>Burkholderiales</taxon>
        <taxon>Oxalobacteraceae</taxon>
        <taxon>Undibacterium</taxon>
    </lineage>
</organism>
<dbReference type="RefSeq" id="WP_186947560.1">
    <property type="nucleotide sequence ID" value="NZ_JACOGF010000005.1"/>
</dbReference>
<protein>
    <submittedName>
        <fullName evidence="2">HDOD domain-containing protein</fullName>
    </submittedName>
</protein>
<accession>A0ABR6ZQZ4</accession>
<proteinExistence type="predicted"/>
<dbReference type="EMBL" id="JACOGF010000005">
    <property type="protein sequence ID" value="MBC3918312.1"/>
    <property type="molecule type" value="Genomic_DNA"/>
</dbReference>
<dbReference type="Gene3D" id="1.10.3210.10">
    <property type="entry name" value="Hypothetical protein af1432"/>
    <property type="match status" value="1"/>
</dbReference>
<dbReference type="SUPFAM" id="SSF109604">
    <property type="entry name" value="HD-domain/PDEase-like"/>
    <property type="match status" value="1"/>
</dbReference>